<name>A0A0A9SB57_ARUDO</name>
<accession>A0A0A9SB57</accession>
<sequence length="92" mass="10290">MNLSPRNPKHKQPHLPALAPLALAALALALGAAYLEQFDLEIKMSARKDQNFMAPEREKKAKAENRNPVRNILAPSELDEMTVGDKPIKDYK</sequence>
<evidence type="ECO:0000313" key="1">
    <source>
        <dbReference type="EMBL" id="JAD61677.1"/>
    </source>
</evidence>
<organism evidence="1">
    <name type="scientific">Arundo donax</name>
    <name type="common">Giant reed</name>
    <name type="synonym">Donax arundinaceus</name>
    <dbReference type="NCBI Taxonomy" id="35708"/>
    <lineage>
        <taxon>Eukaryota</taxon>
        <taxon>Viridiplantae</taxon>
        <taxon>Streptophyta</taxon>
        <taxon>Embryophyta</taxon>
        <taxon>Tracheophyta</taxon>
        <taxon>Spermatophyta</taxon>
        <taxon>Magnoliopsida</taxon>
        <taxon>Liliopsida</taxon>
        <taxon>Poales</taxon>
        <taxon>Poaceae</taxon>
        <taxon>PACMAD clade</taxon>
        <taxon>Arundinoideae</taxon>
        <taxon>Arundineae</taxon>
        <taxon>Arundo</taxon>
    </lineage>
</organism>
<reference evidence="1" key="1">
    <citation type="submission" date="2014-09" db="EMBL/GenBank/DDBJ databases">
        <authorList>
            <person name="Magalhaes I.L.F."/>
            <person name="Oliveira U."/>
            <person name="Santos F.R."/>
            <person name="Vidigal T.H.D.A."/>
            <person name="Brescovit A.D."/>
            <person name="Santos A.J."/>
        </authorList>
    </citation>
    <scope>NUCLEOTIDE SEQUENCE</scope>
    <source>
        <tissue evidence="1">Shoot tissue taken approximately 20 cm above the soil surface</tissue>
    </source>
</reference>
<proteinExistence type="predicted"/>
<dbReference type="EMBL" id="GBRH01236218">
    <property type="protein sequence ID" value="JAD61677.1"/>
    <property type="molecule type" value="Transcribed_RNA"/>
</dbReference>
<dbReference type="AlphaFoldDB" id="A0A0A9SB57"/>
<reference evidence="1" key="2">
    <citation type="journal article" date="2015" name="Data Brief">
        <title>Shoot transcriptome of the giant reed, Arundo donax.</title>
        <authorList>
            <person name="Barrero R.A."/>
            <person name="Guerrero F.D."/>
            <person name="Moolhuijzen P."/>
            <person name="Goolsby J.A."/>
            <person name="Tidwell J."/>
            <person name="Bellgard S.E."/>
            <person name="Bellgard M.I."/>
        </authorList>
    </citation>
    <scope>NUCLEOTIDE SEQUENCE</scope>
    <source>
        <tissue evidence="1">Shoot tissue taken approximately 20 cm above the soil surface</tissue>
    </source>
</reference>
<protein>
    <submittedName>
        <fullName evidence="1">Uncharacterized protein</fullName>
    </submittedName>
</protein>